<evidence type="ECO:0000256" key="8">
    <source>
        <dbReference type="ARBA" id="ARBA00023242"/>
    </source>
</evidence>
<dbReference type="Gene3D" id="2.20.25.10">
    <property type="match status" value="1"/>
</dbReference>
<evidence type="ECO:0000256" key="3">
    <source>
        <dbReference type="ARBA" id="ARBA00022723"/>
    </source>
</evidence>
<dbReference type="SUPFAM" id="SSF57783">
    <property type="entry name" value="Zinc beta-ribbon"/>
    <property type="match status" value="1"/>
</dbReference>
<dbReference type="GO" id="GO:0097550">
    <property type="term" value="C:transcription preinitiation complex"/>
    <property type="evidence" value="ECO:0007669"/>
    <property type="project" value="TreeGrafter"/>
</dbReference>
<comment type="subcellular location">
    <subcellularLocation>
        <location evidence="1">Nucleus</location>
    </subcellularLocation>
</comment>
<dbReference type="GO" id="GO:0001006">
    <property type="term" value="F:RNA polymerase III type 3 promoter sequence-specific DNA binding"/>
    <property type="evidence" value="ECO:0007669"/>
    <property type="project" value="TreeGrafter"/>
</dbReference>
<comment type="similarity">
    <text evidence="2">Belongs to the TFIIB family.</text>
</comment>
<dbReference type="InterPro" id="IPR013763">
    <property type="entry name" value="Cyclin-like_dom"/>
</dbReference>
<evidence type="ECO:0000256" key="1">
    <source>
        <dbReference type="ARBA" id="ARBA00004123"/>
    </source>
</evidence>
<dbReference type="CDD" id="cd20553">
    <property type="entry name" value="CYCLIN_TFIIIB90_rpt1"/>
    <property type="match status" value="1"/>
</dbReference>
<dbReference type="GO" id="GO:0070897">
    <property type="term" value="P:transcription preinitiation complex assembly"/>
    <property type="evidence" value="ECO:0007669"/>
    <property type="project" value="InterPro"/>
</dbReference>
<keyword evidence="7" id="KW-0804">Transcription</keyword>
<evidence type="ECO:0000256" key="2">
    <source>
        <dbReference type="ARBA" id="ARBA00010857"/>
    </source>
</evidence>
<feature type="domain" description="Cyclin-like" evidence="10">
    <location>
        <begin position="207"/>
        <end position="291"/>
    </location>
</feature>
<keyword evidence="6" id="KW-0805">Transcription regulation</keyword>
<feature type="region of interest" description="Disordered" evidence="9">
    <location>
        <begin position="432"/>
        <end position="458"/>
    </location>
</feature>
<keyword evidence="12" id="KW-1185">Reference proteome</keyword>
<dbReference type="SMART" id="SM00385">
    <property type="entry name" value="CYCLIN"/>
    <property type="match status" value="2"/>
</dbReference>
<evidence type="ECO:0000256" key="6">
    <source>
        <dbReference type="ARBA" id="ARBA00023015"/>
    </source>
</evidence>
<protein>
    <recommendedName>
        <fullName evidence="10">Cyclin-like domain-containing protein</fullName>
    </recommendedName>
</protein>
<evidence type="ECO:0000256" key="7">
    <source>
        <dbReference type="ARBA" id="ARBA00023163"/>
    </source>
</evidence>
<dbReference type="AlphaFoldDB" id="A0A7R9BUC2"/>
<evidence type="ECO:0000259" key="10">
    <source>
        <dbReference type="SMART" id="SM00385"/>
    </source>
</evidence>
<accession>A0A7R9BUC2</accession>
<dbReference type="InterPro" id="IPR036915">
    <property type="entry name" value="Cyclin-like_sf"/>
</dbReference>
<dbReference type="CDD" id="cd20554">
    <property type="entry name" value="CYCLIN_TFIIIB90_rpt2"/>
    <property type="match status" value="1"/>
</dbReference>
<organism evidence="11">
    <name type="scientific">Notodromas monacha</name>
    <dbReference type="NCBI Taxonomy" id="399045"/>
    <lineage>
        <taxon>Eukaryota</taxon>
        <taxon>Metazoa</taxon>
        <taxon>Ecdysozoa</taxon>
        <taxon>Arthropoda</taxon>
        <taxon>Crustacea</taxon>
        <taxon>Oligostraca</taxon>
        <taxon>Ostracoda</taxon>
        <taxon>Podocopa</taxon>
        <taxon>Podocopida</taxon>
        <taxon>Cypridocopina</taxon>
        <taxon>Cypridoidea</taxon>
        <taxon>Cyprididae</taxon>
        <taxon>Notodromas</taxon>
    </lineage>
</organism>
<sequence>MASIGVTVCQCGCSELDTDPARGDVVCTKCGTVLETSLIVSEVQFEESASGVASAVGQFVSGDGRVGKSLPGLYTGMSKVSRELTFRNAKRKISQLCSAKLQLNQHCQDTAFNFFKMALHRRLTAGRKNDLVVAACIYITCRTEGTSRESQFLSFFFFMSHACCFCGSDLLIDFCDTLKVGVYELGRTFLKLSSELHINIPAIDPCLYILRFAHKLEFGSKTHKVSMTALRLVQRMKRDWLHTGRRPSGVCGAALLLAARLHQFNRTIVDIVKIVKVHQSTVRKRLLEFGETPTSSLTLNEFMTVDLEEEQDPPAFKAARRKDKEVNPPDVSSKEFLELQGQIEKLLADGKRRSSTWESYMSDLERSAEQENRDIMEFITGETRESISNIIGEEIGGVDKKLIQPAIPADEDDCKRLTSAGGLGPSLQMLGLLPSKSETDAGNENVPSGGADDGILEL</sequence>
<dbReference type="InterPro" id="IPR013150">
    <property type="entry name" value="TFIIB_cyclin"/>
</dbReference>
<feature type="domain" description="Cyclin-like" evidence="10">
    <location>
        <begin position="91"/>
        <end position="179"/>
    </location>
</feature>
<dbReference type="PANTHER" id="PTHR11618">
    <property type="entry name" value="TRANSCRIPTION INITIATION FACTOR IIB-RELATED"/>
    <property type="match status" value="1"/>
</dbReference>
<keyword evidence="4" id="KW-0863">Zinc-finger</keyword>
<evidence type="ECO:0000256" key="4">
    <source>
        <dbReference type="ARBA" id="ARBA00022771"/>
    </source>
</evidence>
<dbReference type="FunFam" id="1.10.472.10:FF:000002">
    <property type="entry name" value="Transcription factor IIIB 90 kDa subunit"/>
    <property type="match status" value="1"/>
</dbReference>
<proteinExistence type="inferred from homology"/>
<dbReference type="InterPro" id="IPR013137">
    <property type="entry name" value="Znf_TFIIB"/>
</dbReference>
<dbReference type="OrthoDB" id="511529at2759"/>
<dbReference type="EMBL" id="OA885185">
    <property type="protein sequence ID" value="CAD7281757.1"/>
    <property type="molecule type" value="Genomic_DNA"/>
</dbReference>
<keyword evidence="3" id="KW-0479">Metal-binding</keyword>
<dbReference type="PANTHER" id="PTHR11618:SF4">
    <property type="entry name" value="TRANSCRIPTION FACTOR IIIB 90 KDA SUBUNIT"/>
    <property type="match status" value="1"/>
</dbReference>
<evidence type="ECO:0000313" key="12">
    <source>
        <dbReference type="Proteomes" id="UP000678499"/>
    </source>
</evidence>
<reference evidence="11" key="1">
    <citation type="submission" date="2020-11" db="EMBL/GenBank/DDBJ databases">
        <authorList>
            <person name="Tran Van P."/>
        </authorList>
    </citation>
    <scope>NUCLEOTIDE SEQUENCE</scope>
</reference>
<dbReference type="PRINTS" id="PR00685">
    <property type="entry name" value="TIFACTORIIB"/>
</dbReference>
<dbReference type="Pfam" id="PF08271">
    <property type="entry name" value="Zn_Ribbon_TF"/>
    <property type="match status" value="1"/>
</dbReference>
<dbReference type="Pfam" id="PF00382">
    <property type="entry name" value="TFIIB"/>
    <property type="match status" value="2"/>
</dbReference>
<dbReference type="GO" id="GO:0017025">
    <property type="term" value="F:TBP-class protein binding"/>
    <property type="evidence" value="ECO:0007669"/>
    <property type="project" value="InterPro"/>
</dbReference>
<dbReference type="GO" id="GO:0005634">
    <property type="term" value="C:nucleus"/>
    <property type="evidence" value="ECO:0007669"/>
    <property type="project" value="UniProtKB-SubCell"/>
</dbReference>
<dbReference type="SUPFAM" id="SSF47954">
    <property type="entry name" value="Cyclin-like"/>
    <property type="match status" value="2"/>
</dbReference>
<dbReference type="GO" id="GO:0000126">
    <property type="term" value="C:transcription factor TFIIIB complex"/>
    <property type="evidence" value="ECO:0007669"/>
    <property type="project" value="TreeGrafter"/>
</dbReference>
<dbReference type="GO" id="GO:0000995">
    <property type="term" value="F:RNA polymerase III general transcription initiation factor activity"/>
    <property type="evidence" value="ECO:0007669"/>
    <property type="project" value="TreeGrafter"/>
</dbReference>
<dbReference type="Proteomes" id="UP000678499">
    <property type="component" value="Unassembled WGS sequence"/>
</dbReference>
<feature type="non-terminal residue" evidence="11">
    <location>
        <position position="458"/>
    </location>
</feature>
<gene>
    <name evidence="11" type="ORF">NMOB1V02_LOCUS9393</name>
</gene>
<evidence type="ECO:0000313" key="11">
    <source>
        <dbReference type="EMBL" id="CAD7281757.1"/>
    </source>
</evidence>
<evidence type="ECO:0000256" key="9">
    <source>
        <dbReference type="SAM" id="MobiDB-lite"/>
    </source>
</evidence>
<evidence type="ECO:0000256" key="5">
    <source>
        <dbReference type="ARBA" id="ARBA00022833"/>
    </source>
</evidence>
<keyword evidence="8" id="KW-0539">Nucleus</keyword>
<keyword evidence="5" id="KW-0862">Zinc</keyword>
<dbReference type="GO" id="GO:0008270">
    <property type="term" value="F:zinc ion binding"/>
    <property type="evidence" value="ECO:0007669"/>
    <property type="project" value="UniProtKB-KW"/>
</dbReference>
<dbReference type="Gene3D" id="1.10.472.10">
    <property type="entry name" value="Cyclin-like"/>
    <property type="match status" value="2"/>
</dbReference>
<dbReference type="EMBL" id="CAJPEX010003148">
    <property type="protein sequence ID" value="CAG0921909.1"/>
    <property type="molecule type" value="Genomic_DNA"/>
</dbReference>
<name>A0A7R9BUC2_9CRUS</name>
<dbReference type="InterPro" id="IPR000812">
    <property type="entry name" value="TFIIB"/>
</dbReference>